<name>A0A5C4WUI2_9ACTN</name>
<dbReference type="OrthoDB" id="9958273at2"/>
<accession>A0A5P9Z741</accession>
<proteinExistence type="predicted"/>
<protein>
    <submittedName>
        <fullName evidence="1">Uncharacterized protein</fullName>
    </submittedName>
</protein>
<reference evidence="1 2" key="1">
    <citation type="submission" date="2019-10" db="EMBL/GenBank/DDBJ databases">
        <title>Nonomuraea sp. nov., isolated from Phyllanthus amarus.</title>
        <authorList>
            <person name="Klykleung N."/>
            <person name="Tanasupawat S."/>
        </authorList>
    </citation>
    <scope>NUCLEOTIDE SEQUENCE [LARGE SCALE GENOMIC DNA]</scope>
    <source>
        <strain evidence="1 2">PA1-10</strain>
    </source>
</reference>
<sequence>MNDAGAPPFHVILTHSPTAHRTVRVTYTKGRLPALPRGALPSIREIAEDHPDWGPERIAKELGELERGMVLAIGAKVLVHMIALVTGRPARDD</sequence>
<dbReference type="RefSeq" id="WP_139629609.1">
    <property type="nucleotide sequence ID" value="NZ_CP045572.1"/>
</dbReference>
<accession>A0A5C4WUI2</accession>
<organism evidence="1 2">
    <name type="scientific">Nonomuraea phyllanthi</name>
    <dbReference type="NCBI Taxonomy" id="2219224"/>
    <lineage>
        <taxon>Bacteria</taxon>
        <taxon>Bacillati</taxon>
        <taxon>Actinomycetota</taxon>
        <taxon>Actinomycetes</taxon>
        <taxon>Streptosporangiales</taxon>
        <taxon>Streptosporangiaceae</taxon>
        <taxon>Nonomuraea</taxon>
    </lineage>
</organism>
<evidence type="ECO:0000313" key="1">
    <source>
        <dbReference type="EMBL" id="KAB8196548.1"/>
    </source>
</evidence>
<evidence type="ECO:0000313" key="2">
    <source>
        <dbReference type="Proteomes" id="UP000312512"/>
    </source>
</evidence>
<dbReference type="EMBL" id="VDLX02000002">
    <property type="protein sequence ID" value="KAB8196548.1"/>
    <property type="molecule type" value="Genomic_DNA"/>
</dbReference>
<keyword evidence="2" id="KW-1185">Reference proteome</keyword>
<dbReference type="AlphaFoldDB" id="A0A5C4WUI2"/>
<gene>
    <name evidence="1" type="ORF">FH608_007410</name>
</gene>
<comment type="caution">
    <text evidence="1">The sequence shown here is derived from an EMBL/GenBank/DDBJ whole genome shotgun (WGS) entry which is preliminary data.</text>
</comment>
<dbReference type="Proteomes" id="UP000312512">
    <property type="component" value="Unassembled WGS sequence"/>
</dbReference>